<reference evidence="4 5" key="1">
    <citation type="submission" date="2024-05" db="EMBL/GenBank/DDBJ databases">
        <title>Roseateles sp. DJS-2-20 16S ribosomal RNA gene Genome sequencing and assembly.</title>
        <authorList>
            <person name="Woo H."/>
        </authorList>
    </citation>
    <scope>NUCLEOTIDE SEQUENCE [LARGE SCALE GENOMIC DNA]</scope>
    <source>
        <strain evidence="4 5">DJS-2-20</strain>
    </source>
</reference>
<dbReference type="Pfam" id="PF01841">
    <property type="entry name" value="Transglut_core"/>
    <property type="match status" value="1"/>
</dbReference>
<dbReference type="EMBL" id="JBDPZD010000001">
    <property type="protein sequence ID" value="MEO3689841.1"/>
    <property type="molecule type" value="Genomic_DNA"/>
</dbReference>
<organism evidence="4 5">
    <name type="scientific">Roseateles paludis</name>
    <dbReference type="NCBI Taxonomy" id="3145238"/>
    <lineage>
        <taxon>Bacteria</taxon>
        <taxon>Pseudomonadati</taxon>
        <taxon>Pseudomonadota</taxon>
        <taxon>Betaproteobacteria</taxon>
        <taxon>Burkholderiales</taxon>
        <taxon>Sphaerotilaceae</taxon>
        <taxon>Roseateles</taxon>
    </lineage>
</organism>
<dbReference type="Gene3D" id="2.60.40.3140">
    <property type="match status" value="1"/>
</dbReference>
<evidence type="ECO:0000313" key="4">
    <source>
        <dbReference type="EMBL" id="MEO3689841.1"/>
    </source>
</evidence>
<feature type="domain" description="Transglutaminase-like" evidence="2">
    <location>
        <begin position="337"/>
        <end position="414"/>
    </location>
</feature>
<evidence type="ECO:0000259" key="3">
    <source>
        <dbReference type="Pfam" id="PF12969"/>
    </source>
</evidence>
<keyword evidence="1" id="KW-0732">Signal</keyword>
<dbReference type="InterPro" id="IPR002931">
    <property type="entry name" value="Transglutaminase-like"/>
</dbReference>
<name>A0ABV0FV96_9BURK</name>
<gene>
    <name evidence="4" type="ORF">ABDJ85_00070</name>
</gene>
<sequence>MSRSFVLAWAMALAASLAWGQSAAPERPPVISGAAIAQPPKTGARSAAKPAAPAIKAALPAIPPGAGYRFGPQPAWVKPVPASSTAPALTEARAAASGSRALRQLLVDVQILQTAKPGPQSSAYFVRVQTMALDASTLREVSEPQISFNPAYQQLIIHSVAVVRDGQRSERLASSRVELMRREHNLERQMIDGVRTALVVINDVRVGDVVEASYTVEGDNPIFENRLAAGAQLADDVPIDRLHWRLEAPLERKIAVKALASDLVPERFEEGGRQVLRVLRERVAPVQGESNTPPWFKVYPALAVTDYTGWDEVDAWAQRLFAPEKPHASVLAQAEAIKAEVARKGGSLQDQVAAALRFVQDEVRYFSVSLGESSHRPKPASQTLAERLGDCKDKTQLLNALLTALGVEAKPALVSFRRNRGVANYPPSHAEFDHVISRVRVGDAVYFLDSTMNGQGYSLATRGYYPYGLALVVGEGAAGLQSAMPPASALDGIRYQQDWDLGDLTRLPQLRVSFQAEGLAAERWRGHAAQAGVERVSEYFSGLYVKALPGLVGTAAPEWRDDREANRIELVLRFEHPQLGRYGRAALELDLPTPELADVLMLPSEGRRRMPYMLDAPRQFELRTTIHGPRPLTSQTPAPQQVGDKHFSFLHRAEVVKGDAVFTSRFERRSDEVLPADIDGYRERISRARTVSGQNVRLALVDRKGLEPEYEAIDKRLAKFRRGPKGDGLWDVLVANEVLRSYDSLLLERIGPQGPLRPRVLIERAKASNLLGDFAAGLADADAALPRTEPTTPATPPSRGAGLNAEDLAAAHEARGVALAGLGRMQDAQAAFQAQLAASGAGSPSSWLGVTHFMLGDFQASESALRETLNNASGEDRSFTLIWLYLASERQQPGRGKQALRDEAERADASQWSGALMRHLAGLIDREALLQMARAKPEMERLRLAEAYFYIGQQALVAGQRADAQPWFERSVATQAVPYRELSLARWELRRR</sequence>
<dbReference type="SUPFAM" id="SSF48452">
    <property type="entry name" value="TPR-like"/>
    <property type="match status" value="2"/>
</dbReference>
<dbReference type="Gene3D" id="1.25.40.10">
    <property type="entry name" value="Tetratricopeptide repeat domain"/>
    <property type="match status" value="1"/>
</dbReference>
<feature type="domain" description="DUF3857" evidence="3">
    <location>
        <begin position="121"/>
        <end position="286"/>
    </location>
</feature>
<evidence type="ECO:0000259" key="2">
    <source>
        <dbReference type="Pfam" id="PF01841"/>
    </source>
</evidence>
<proteinExistence type="predicted"/>
<dbReference type="InterPro" id="IPR011990">
    <property type="entry name" value="TPR-like_helical_dom_sf"/>
</dbReference>
<evidence type="ECO:0000256" key="1">
    <source>
        <dbReference type="SAM" id="SignalP"/>
    </source>
</evidence>
<feature type="signal peptide" evidence="1">
    <location>
        <begin position="1"/>
        <end position="23"/>
    </location>
</feature>
<keyword evidence="5" id="KW-1185">Reference proteome</keyword>
<protein>
    <submittedName>
        <fullName evidence="4">DUF3857 domain-containing protein</fullName>
    </submittedName>
</protein>
<accession>A0ABV0FV96</accession>
<feature type="chain" id="PRO_5047497002" evidence="1">
    <location>
        <begin position="24"/>
        <end position="992"/>
    </location>
</feature>
<dbReference type="SUPFAM" id="SSF54001">
    <property type="entry name" value="Cysteine proteinases"/>
    <property type="match status" value="1"/>
</dbReference>
<dbReference type="Pfam" id="PF12969">
    <property type="entry name" value="DUF3857"/>
    <property type="match status" value="1"/>
</dbReference>
<dbReference type="RefSeq" id="WP_347702684.1">
    <property type="nucleotide sequence ID" value="NZ_JBDPZD010000001.1"/>
</dbReference>
<dbReference type="Gene3D" id="3.10.620.30">
    <property type="match status" value="1"/>
</dbReference>
<dbReference type="Proteomes" id="UP001495147">
    <property type="component" value="Unassembled WGS sequence"/>
</dbReference>
<evidence type="ECO:0000313" key="5">
    <source>
        <dbReference type="Proteomes" id="UP001495147"/>
    </source>
</evidence>
<comment type="caution">
    <text evidence="4">The sequence shown here is derived from an EMBL/GenBank/DDBJ whole genome shotgun (WGS) entry which is preliminary data.</text>
</comment>
<dbReference type="InterPro" id="IPR024618">
    <property type="entry name" value="DUF3857"/>
</dbReference>
<dbReference type="InterPro" id="IPR038765">
    <property type="entry name" value="Papain-like_cys_pep_sf"/>
</dbReference>